<dbReference type="AlphaFoldDB" id="A0A2G4STK4"/>
<sequence length="56" mass="6816">MHLFLHVKRKNRKTEKLEKKFFKRSNSKMIIPFIILCTVYFRTTLNRPFFLGGVEI</sequence>
<organism evidence="2 3">
    <name type="scientific">Rhizopus microsporus ATCC 52813</name>
    <dbReference type="NCBI Taxonomy" id="1340429"/>
    <lineage>
        <taxon>Eukaryota</taxon>
        <taxon>Fungi</taxon>
        <taxon>Fungi incertae sedis</taxon>
        <taxon>Mucoromycota</taxon>
        <taxon>Mucoromycotina</taxon>
        <taxon>Mucoromycetes</taxon>
        <taxon>Mucorales</taxon>
        <taxon>Mucorineae</taxon>
        <taxon>Rhizopodaceae</taxon>
        <taxon>Rhizopus</taxon>
    </lineage>
</organism>
<gene>
    <name evidence="2" type="ORF">RHIMIDRAFT_140380</name>
</gene>
<protein>
    <submittedName>
        <fullName evidence="2">Uncharacterized protein</fullName>
    </submittedName>
</protein>
<evidence type="ECO:0000313" key="3">
    <source>
        <dbReference type="Proteomes" id="UP000242254"/>
    </source>
</evidence>
<evidence type="ECO:0000256" key="1">
    <source>
        <dbReference type="SAM" id="Phobius"/>
    </source>
</evidence>
<dbReference type="RefSeq" id="XP_023465826.1">
    <property type="nucleotide sequence ID" value="XM_023605684.1"/>
</dbReference>
<accession>A0A2G4STK4</accession>
<dbReference type="GeneID" id="35436674"/>
<dbReference type="EMBL" id="KZ303850">
    <property type="protein sequence ID" value="PHZ12118.1"/>
    <property type="molecule type" value="Genomic_DNA"/>
</dbReference>
<keyword evidence="3" id="KW-1185">Reference proteome</keyword>
<dbReference type="Proteomes" id="UP000242254">
    <property type="component" value="Unassembled WGS sequence"/>
</dbReference>
<proteinExistence type="predicted"/>
<name>A0A2G4STK4_RHIZD</name>
<keyword evidence="1" id="KW-0812">Transmembrane</keyword>
<keyword evidence="1" id="KW-0472">Membrane</keyword>
<reference evidence="2 3" key="1">
    <citation type="journal article" date="2016" name="Proc. Natl. Acad. Sci. U.S.A.">
        <title>Lipid metabolic changes in an early divergent fungus govern the establishment of a mutualistic symbiosis with endobacteria.</title>
        <authorList>
            <person name="Lastovetsky O.A."/>
            <person name="Gaspar M.L."/>
            <person name="Mondo S.J."/>
            <person name="LaButti K.M."/>
            <person name="Sandor L."/>
            <person name="Grigoriev I.V."/>
            <person name="Henry S.A."/>
            <person name="Pawlowska T.E."/>
        </authorList>
    </citation>
    <scope>NUCLEOTIDE SEQUENCE [LARGE SCALE GENOMIC DNA]</scope>
    <source>
        <strain evidence="2 3">ATCC 52813</strain>
    </source>
</reference>
<feature type="transmembrane region" description="Helical" evidence="1">
    <location>
        <begin position="21"/>
        <end position="41"/>
    </location>
</feature>
<keyword evidence="1" id="KW-1133">Transmembrane helix</keyword>
<evidence type="ECO:0000313" key="2">
    <source>
        <dbReference type="EMBL" id="PHZ12118.1"/>
    </source>
</evidence>